<keyword evidence="2" id="KW-0808">Transferase</keyword>
<dbReference type="GO" id="GO:0008033">
    <property type="term" value="P:tRNA processing"/>
    <property type="evidence" value="ECO:0007669"/>
    <property type="project" value="UniProtKB-KW"/>
</dbReference>
<keyword evidence="8" id="KW-1185">Reference proteome</keyword>
<feature type="domain" description="DTW" evidence="6">
    <location>
        <begin position="8"/>
        <end position="194"/>
    </location>
</feature>
<evidence type="ECO:0000313" key="8">
    <source>
        <dbReference type="Proteomes" id="UP000430120"/>
    </source>
</evidence>
<name>A0A643FGJ7_IDEDE</name>
<dbReference type="Proteomes" id="UP000430120">
    <property type="component" value="Unassembled WGS sequence"/>
</dbReference>
<reference evidence="7 8" key="1">
    <citation type="submission" date="2019-09" db="EMBL/GenBank/DDBJ databases">
        <title>Draft genome sequences of 48 bacterial type strains from the CCUG.</title>
        <authorList>
            <person name="Tunovic T."/>
            <person name="Pineiro-Iglesias B."/>
            <person name="Unosson C."/>
            <person name="Inganas E."/>
            <person name="Ohlen M."/>
            <person name="Cardew S."/>
            <person name="Jensie-Markopoulos S."/>
            <person name="Salva-Serra F."/>
            <person name="Jaen-Luchoro D."/>
            <person name="Karlsson R."/>
            <person name="Svensson-Stadler L."/>
            <person name="Chun J."/>
            <person name="Moore E."/>
        </authorList>
    </citation>
    <scope>NUCLEOTIDE SEQUENCE [LARGE SCALE GENOMIC DNA]</scope>
    <source>
        <strain evidence="7 8">CCUG 30977</strain>
    </source>
</reference>
<evidence type="ECO:0000313" key="7">
    <source>
        <dbReference type="EMBL" id="KAB0583302.1"/>
    </source>
</evidence>
<protein>
    <recommendedName>
        <fullName evidence="1">tRNA-uridine aminocarboxypropyltransferase</fullName>
        <ecNumber evidence="1">2.5.1.25</ecNumber>
    </recommendedName>
</protein>
<evidence type="ECO:0000256" key="2">
    <source>
        <dbReference type="ARBA" id="ARBA00022679"/>
    </source>
</evidence>
<dbReference type="InterPro" id="IPR039262">
    <property type="entry name" value="DTWD2/TAPT"/>
</dbReference>
<comment type="similarity">
    <text evidence="5">Belongs to the TDD superfamily. DTWD2 family.</text>
</comment>
<evidence type="ECO:0000256" key="5">
    <source>
        <dbReference type="ARBA" id="ARBA00034489"/>
    </source>
</evidence>
<dbReference type="EC" id="2.5.1.25" evidence="1"/>
<dbReference type="RefSeq" id="WP_151123679.1">
    <property type="nucleotide sequence ID" value="NZ_CP088081.1"/>
</dbReference>
<evidence type="ECO:0000256" key="4">
    <source>
        <dbReference type="ARBA" id="ARBA00022694"/>
    </source>
</evidence>
<proteinExistence type="inferred from homology"/>
<dbReference type="AlphaFoldDB" id="A0A643FGJ7"/>
<sequence>MSPAPAPSRPRCPRCERPLSACVCHWTRPTDNQVLVLILQHPQERHHAKNSAGLLALSLARCRREVGEVFDPVQLSEWIGPLRSAALLYPRTGLGPETDARPPQIRKLVIIDATWRKSLRMLAGNPLLQSLPRLALQDTPAPRYRIRRARQPHQLSTLEACCQALGELEDRPAHYEALLAAFDGFVAEQARWMAGLPPPQPSVS</sequence>
<dbReference type="EMBL" id="VZPB01000015">
    <property type="protein sequence ID" value="KAB0583302.1"/>
    <property type="molecule type" value="Genomic_DNA"/>
</dbReference>
<keyword evidence="4" id="KW-0819">tRNA processing</keyword>
<dbReference type="SMART" id="SM01144">
    <property type="entry name" value="DTW"/>
    <property type="match status" value="1"/>
</dbReference>
<accession>A0A643FGJ7</accession>
<dbReference type="InterPro" id="IPR005636">
    <property type="entry name" value="DTW"/>
</dbReference>
<evidence type="ECO:0000256" key="3">
    <source>
        <dbReference type="ARBA" id="ARBA00022691"/>
    </source>
</evidence>
<evidence type="ECO:0000259" key="6">
    <source>
        <dbReference type="SMART" id="SM01144"/>
    </source>
</evidence>
<dbReference type="PANTHER" id="PTHR21392:SF0">
    <property type="entry name" value="TRNA-URIDINE AMINOCARBOXYPROPYLTRANSFERASE 2"/>
    <property type="match status" value="1"/>
</dbReference>
<keyword evidence="3" id="KW-0949">S-adenosyl-L-methionine</keyword>
<organism evidence="7 8">
    <name type="scientific">Ideonella dechloratans</name>
    <dbReference type="NCBI Taxonomy" id="36863"/>
    <lineage>
        <taxon>Bacteria</taxon>
        <taxon>Pseudomonadati</taxon>
        <taxon>Pseudomonadota</taxon>
        <taxon>Betaproteobacteria</taxon>
        <taxon>Burkholderiales</taxon>
        <taxon>Sphaerotilaceae</taxon>
        <taxon>Ideonella</taxon>
    </lineage>
</organism>
<dbReference type="PANTHER" id="PTHR21392">
    <property type="entry name" value="TRNA-URIDINE AMINOCARBOXYPROPYLTRANSFERASE 2"/>
    <property type="match status" value="1"/>
</dbReference>
<dbReference type="GO" id="GO:0016432">
    <property type="term" value="F:tRNA-uridine aminocarboxypropyltransferase activity"/>
    <property type="evidence" value="ECO:0007669"/>
    <property type="project" value="UniProtKB-EC"/>
</dbReference>
<dbReference type="OrthoDB" id="268835at2"/>
<dbReference type="Pfam" id="PF03942">
    <property type="entry name" value="DTW"/>
    <property type="match status" value="1"/>
</dbReference>
<evidence type="ECO:0000256" key="1">
    <source>
        <dbReference type="ARBA" id="ARBA00012386"/>
    </source>
</evidence>
<comment type="caution">
    <text evidence="7">The sequence shown here is derived from an EMBL/GenBank/DDBJ whole genome shotgun (WGS) entry which is preliminary data.</text>
</comment>
<gene>
    <name evidence="7" type="ORF">F7Q92_08260</name>
</gene>